<dbReference type="GO" id="GO:0046475">
    <property type="term" value="P:glycerophospholipid catabolic process"/>
    <property type="evidence" value="ECO:0007669"/>
    <property type="project" value="TreeGrafter"/>
</dbReference>
<keyword evidence="5 8" id="KW-0442">Lipid degradation</keyword>
<comment type="catalytic activity">
    <reaction evidence="9">
        <text>a 1-acyl-sn-glycero-3-phosphocholine + H2O = sn-glycerol 3-phosphocholine + a fatty acid + H(+)</text>
        <dbReference type="Rhea" id="RHEA:15177"/>
        <dbReference type="ChEBI" id="CHEBI:15377"/>
        <dbReference type="ChEBI" id="CHEBI:15378"/>
        <dbReference type="ChEBI" id="CHEBI:16870"/>
        <dbReference type="ChEBI" id="CHEBI:28868"/>
        <dbReference type="ChEBI" id="CHEBI:58168"/>
        <dbReference type="EC" id="3.1.1.5"/>
    </reaction>
</comment>
<keyword evidence="4 8" id="KW-0378">Hydrolase</keyword>
<feature type="chain" id="PRO_5040542947" description="Lysophospholipase" evidence="9">
    <location>
        <begin position="23"/>
        <end position="690"/>
    </location>
</feature>
<evidence type="ECO:0000313" key="13">
    <source>
        <dbReference type="Proteomes" id="UP000754883"/>
    </source>
</evidence>
<feature type="region of interest" description="Disordered" evidence="10">
    <location>
        <begin position="361"/>
        <end position="386"/>
    </location>
</feature>
<dbReference type="GO" id="GO:0005829">
    <property type="term" value="C:cytosol"/>
    <property type="evidence" value="ECO:0007669"/>
    <property type="project" value="TreeGrafter"/>
</dbReference>
<protein>
    <recommendedName>
        <fullName evidence="2 9">Lysophospholipase</fullName>
        <ecNumber evidence="2 9">3.1.1.5</ecNumber>
    </recommendedName>
</protein>
<comment type="caution">
    <text evidence="12">The sequence shown here is derived from an EMBL/GenBank/DDBJ whole genome shotgun (WGS) entry which is preliminary data.</text>
</comment>
<dbReference type="Gene3D" id="3.40.1090.10">
    <property type="entry name" value="Cytosolic phospholipase A2 catalytic domain"/>
    <property type="match status" value="1"/>
</dbReference>
<dbReference type="Proteomes" id="UP000754883">
    <property type="component" value="Unassembled WGS sequence"/>
</dbReference>
<keyword evidence="3 9" id="KW-0732">Signal</keyword>
<feature type="compositionally biased region" description="Low complexity" evidence="10">
    <location>
        <begin position="643"/>
        <end position="656"/>
    </location>
</feature>
<dbReference type="GO" id="GO:0004623">
    <property type="term" value="F:phospholipase A2 activity"/>
    <property type="evidence" value="ECO:0007669"/>
    <property type="project" value="TreeGrafter"/>
</dbReference>
<feature type="compositionally biased region" description="Low complexity" evidence="10">
    <location>
        <begin position="362"/>
        <end position="380"/>
    </location>
</feature>
<keyword evidence="13" id="KW-1185">Reference proteome</keyword>
<comment type="similarity">
    <text evidence="1 9">Belongs to the lysophospholipase family.</text>
</comment>
<evidence type="ECO:0000256" key="10">
    <source>
        <dbReference type="SAM" id="MobiDB-lite"/>
    </source>
</evidence>
<dbReference type="InterPro" id="IPR016035">
    <property type="entry name" value="Acyl_Trfase/lysoPLipase"/>
</dbReference>
<feature type="signal peptide" evidence="9">
    <location>
        <begin position="1"/>
        <end position="22"/>
    </location>
</feature>
<sequence length="690" mass="75065">MNYPSVLAHFFISLQFFAQVQAQGSGADPYAPVYTSCPQNLSVRAASTGLSDNEKAWRDLHAKQIIPELKSYLTLANISGFDVQQYINQINATNLPIVGLSVSGGGTQSGLGGLGVWQAYDARNPGAIASRTGGLTQILSYITGLSGGGAVTVGILAGSNFSTTAQIRTTTNFSVPYSNPTGNYTQFFTEIFENTGAKAEAGFPISVVDPFGQFWGNWLPKNAIFSNYSDLANPNNNGAFALGTAPMPIMVLAEVIPGKSPEIGKIMYPGFNSTNQFNLTSYEVTPFEFGSWAGGRVQAFMPTQYLGTSMSNGKPQNDSVCAVGFDKLTFIQGTTGCAFDAWFIDSFYQIPLFAKRELESRQQQQQQQQGQQQQQQQQQQLDDIPIPPSQQDSPLVFLVNQTAVNFNQTLNDSMWGTYPNPFQDYNDDMKNVDELLLIDGSLTGETNPIRPLIIPERHVDFIIVYEASSDSKNYWVNGTNLINTQKSASQGNIPFPQIPDVKTMVTQNLTRQPTFFGCNASDSTPLVLYLPNSPWSGYTNYSYMQDSFTNNQLNAAFDNAFQLATYGNGTVDANWPACLACATIKKSAKRVNVTLPPVCTTCFNQHCWNGTNSTANITDADTNPRLRLNSSVSFEQWNTTVWGGNSSTMTSNSSSGTEKDEKDGSAGLVRPLGTSAFAVVMAVLMAVIMC</sequence>
<evidence type="ECO:0000256" key="8">
    <source>
        <dbReference type="PROSITE-ProRule" id="PRU00555"/>
    </source>
</evidence>
<evidence type="ECO:0000256" key="2">
    <source>
        <dbReference type="ARBA" id="ARBA00013274"/>
    </source>
</evidence>
<dbReference type="Pfam" id="PF01735">
    <property type="entry name" value="PLA2_B"/>
    <property type="match status" value="1"/>
</dbReference>
<dbReference type="GO" id="GO:0004622">
    <property type="term" value="F:phosphatidylcholine lysophospholipase activity"/>
    <property type="evidence" value="ECO:0007669"/>
    <property type="project" value="UniProtKB-EC"/>
</dbReference>
<evidence type="ECO:0000259" key="11">
    <source>
        <dbReference type="PROSITE" id="PS51210"/>
    </source>
</evidence>
<name>A0A9N9UU33_9HYPO</name>
<organism evidence="12 13">
    <name type="scientific">Clonostachys byssicola</name>
    <dbReference type="NCBI Taxonomy" id="160290"/>
    <lineage>
        <taxon>Eukaryota</taxon>
        <taxon>Fungi</taxon>
        <taxon>Dikarya</taxon>
        <taxon>Ascomycota</taxon>
        <taxon>Pezizomycotina</taxon>
        <taxon>Sordariomycetes</taxon>
        <taxon>Hypocreomycetidae</taxon>
        <taxon>Hypocreales</taxon>
        <taxon>Bionectriaceae</taxon>
        <taxon>Clonostachys</taxon>
    </lineage>
</organism>
<dbReference type="PANTHER" id="PTHR10728:SF33">
    <property type="entry name" value="LYSOPHOSPHOLIPASE 1-RELATED"/>
    <property type="match status" value="1"/>
</dbReference>
<evidence type="ECO:0000256" key="7">
    <source>
        <dbReference type="ARBA" id="ARBA00023180"/>
    </source>
</evidence>
<evidence type="ECO:0000313" key="12">
    <source>
        <dbReference type="EMBL" id="CAH0002921.1"/>
    </source>
</evidence>
<evidence type="ECO:0000256" key="9">
    <source>
        <dbReference type="RuleBase" id="RU362103"/>
    </source>
</evidence>
<dbReference type="OrthoDB" id="4084751at2759"/>
<dbReference type="PANTHER" id="PTHR10728">
    <property type="entry name" value="CYTOSOLIC PHOSPHOLIPASE A2"/>
    <property type="match status" value="1"/>
</dbReference>
<keyword evidence="6 8" id="KW-0443">Lipid metabolism</keyword>
<gene>
    <name evidence="12" type="ORF">CBYS24578_00011331</name>
</gene>
<reference evidence="12 13" key="2">
    <citation type="submission" date="2021-10" db="EMBL/GenBank/DDBJ databases">
        <authorList>
            <person name="Piombo E."/>
        </authorList>
    </citation>
    <scope>NUCLEOTIDE SEQUENCE [LARGE SCALE GENOMIC DNA]</scope>
</reference>
<dbReference type="AlphaFoldDB" id="A0A9N9UU33"/>
<dbReference type="SMART" id="SM00022">
    <property type="entry name" value="PLAc"/>
    <property type="match status" value="1"/>
</dbReference>
<dbReference type="SUPFAM" id="SSF52151">
    <property type="entry name" value="FabD/lysophospholipase-like"/>
    <property type="match status" value="1"/>
</dbReference>
<dbReference type="EMBL" id="CABFNO020001563">
    <property type="protein sequence ID" value="CAH0002921.1"/>
    <property type="molecule type" value="Genomic_DNA"/>
</dbReference>
<accession>A0A9N9UU33</accession>
<evidence type="ECO:0000256" key="3">
    <source>
        <dbReference type="ARBA" id="ARBA00022729"/>
    </source>
</evidence>
<evidence type="ECO:0000256" key="6">
    <source>
        <dbReference type="ARBA" id="ARBA00023098"/>
    </source>
</evidence>
<feature type="domain" description="PLA2c" evidence="11">
    <location>
        <begin position="36"/>
        <end position="613"/>
    </location>
</feature>
<evidence type="ECO:0000256" key="1">
    <source>
        <dbReference type="ARBA" id="ARBA00008780"/>
    </source>
</evidence>
<dbReference type="EC" id="3.1.1.5" evidence="2 9"/>
<evidence type="ECO:0000256" key="5">
    <source>
        <dbReference type="ARBA" id="ARBA00022963"/>
    </source>
</evidence>
<feature type="region of interest" description="Disordered" evidence="10">
    <location>
        <begin position="643"/>
        <end position="665"/>
    </location>
</feature>
<keyword evidence="7" id="KW-0325">Glycoprotein</keyword>
<proteinExistence type="inferred from homology"/>
<reference evidence="13" key="1">
    <citation type="submission" date="2019-06" db="EMBL/GenBank/DDBJ databases">
        <authorList>
            <person name="Broberg M."/>
        </authorList>
    </citation>
    <scope>NUCLEOTIDE SEQUENCE [LARGE SCALE GENOMIC DNA]</scope>
</reference>
<dbReference type="InterPro" id="IPR002642">
    <property type="entry name" value="LysoPLipase_cat_dom"/>
</dbReference>
<evidence type="ECO:0000256" key="4">
    <source>
        <dbReference type="ARBA" id="ARBA00022801"/>
    </source>
</evidence>
<dbReference type="PROSITE" id="PS51210">
    <property type="entry name" value="PLA2C"/>
    <property type="match status" value="1"/>
</dbReference>